<dbReference type="AlphaFoldDB" id="A0A0A9CI20"/>
<reference evidence="1" key="1">
    <citation type="submission" date="2014-09" db="EMBL/GenBank/DDBJ databases">
        <authorList>
            <person name="Magalhaes I.L.F."/>
            <person name="Oliveira U."/>
            <person name="Santos F.R."/>
            <person name="Vidigal T.H.D.A."/>
            <person name="Brescovit A.D."/>
            <person name="Santos A.J."/>
        </authorList>
    </citation>
    <scope>NUCLEOTIDE SEQUENCE</scope>
    <source>
        <tissue evidence="1">Shoot tissue taken approximately 20 cm above the soil surface</tissue>
    </source>
</reference>
<evidence type="ECO:0000313" key="1">
    <source>
        <dbReference type="EMBL" id="JAD71147.1"/>
    </source>
</evidence>
<name>A0A0A9CI20_ARUDO</name>
<protein>
    <submittedName>
        <fullName evidence="1">Uncharacterized protein</fullName>
    </submittedName>
</protein>
<organism evidence="1">
    <name type="scientific">Arundo donax</name>
    <name type="common">Giant reed</name>
    <name type="synonym">Donax arundinaceus</name>
    <dbReference type="NCBI Taxonomy" id="35708"/>
    <lineage>
        <taxon>Eukaryota</taxon>
        <taxon>Viridiplantae</taxon>
        <taxon>Streptophyta</taxon>
        <taxon>Embryophyta</taxon>
        <taxon>Tracheophyta</taxon>
        <taxon>Spermatophyta</taxon>
        <taxon>Magnoliopsida</taxon>
        <taxon>Liliopsida</taxon>
        <taxon>Poales</taxon>
        <taxon>Poaceae</taxon>
        <taxon>PACMAD clade</taxon>
        <taxon>Arundinoideae</taxon>
        <taxon>Arundineae</taxon>
        <taxon>Arundo</taxon>
    </lineage>
</organism>
<reference evidence="1" key="2">
    <citation type="journal article" date="2015" name="Data Brief">
        <title>Shoot transcriptome of the giant reed, Arundo donax.</title>
        <authorList>
            <person name="Barrero R.A."/>
            <person name="Guerrero F.D."/>
            <person name="Moolhuijzen P."/>
            <person name="Goolsby J.A."/>
            <person name="Tidwell J."/>
            <person name="Bellgard S.E."/>
            <person name="Bellgard M.I."/>
        </authorList>
    </citation>
    <scope>NUCLEOTIDE SEQUENCE</scope>
    <source>
        <tissue evidence="1">Shoot tissue taken approximately 20 cm above the soil surface</tissue>
    </source>
</reference>
<proteinExistence type="predicted"/>
<accession>A0A0A9CI20</accession>
<sequence length="39" mass="4731">MFCGINLTLPLLFIKFYEKIIHLRYVCQYVQESSLVLFF</sequence>
<dbReference type="EMBL" id="GBRH01226748">
    <property type="protein sequence ID" value="JAD71147.1"/>
    <property type="molecule type" value="Transcribed_RNA"/>
</dbReference>